<accession>E4RWE9</accession>
<dbReference type="CDD" id="cd07377">
    <property type="entry name" value="WHTH_GntR"/>
    <property type="match status" value="1"/>
</dbReference>
<dbReference type="Gene3D" id="1.10.10.10">
    <property type="entry name" value="Winged helix-like DNA-binding domain superfamily/Winged helix DNA-binding domain"/>
    <property type="match status" value="1"/>
</dbReference>
<keyword evidence="6" id="KW-1185">Reference proteome</keyword>
<feature type="domain" description="HTH gntR-type" evidence="4">
    <location>
        <begin position="14"/>
        <end position="82"/>
    </location>
</feature>
<dbReference type="EMBL" id="CP002305">
    <property type="protein sequence ID" value="ADQ18022.1"/>
    <property type="molecule type" value="Genomic_DNA"/>
</dbReference>
<dbReference type="PROSITE" id="PS50949">
    <property type="entry name" value="HTH_GNTR"/>
    <property type="match status" value="1"/>
</dbReference>
<keyword evidence="1" id="KW-0805">Transcription regulation</keyword>
<dbReference type="InterPro" id="IPR000524">
    <property type="entry name" value="Tscrpt_reg_HTH_GntR"/>
</dbReference>
<reference key="1">
    <citation type="submission" date="2010-11" db="EMBL/GenBank/DDBJ databases">
        <title>The complete genome of Leadbetterella byssophila DSM 17132.</title>
        <authorList>
            <consortium name="US DOE Joint Genome Institute (JGI-PGF)"/>
            <person name="Lucas S."/>
            <person name="Copeland A."/>
            <person name="Lapidus A."/>
            <person name="Glavina del Rio T."/>
            <person name="Dalin E."/>
            <person name="Tice H."/>
            <person name="Bruce D."/>
            <person name="Goodwin L."/>
            <person name="Pitluck S."/>
            <person name="Kyrpides N."/>
            <person name="Mavromatis K."/>
            <person name="Ivanova N."/>
            <person name="Teshima H."/>
            <person name="Brettin T."/>
            <person name="Detter J.C."/>
            <person name="Han C."/>
            <person name="Tapia R."/>
            <person name="Land M."/>
            <person name="Hauser L."/>
            <person name="Markowitz V."/>
            <person name="Cheng J.-F."/>
            <person name="Hugenholtz P."/>
            <person name="Woyke T."/>
            <person name="Wu D."/>
            <person name="Tindall B."/>
            <person name="Pomrenke H.G."/>
            <person name="Brambilla E."/>
            <person name="Klenk H.-P."/>
            <person name="Eisen J.A."/>
        </authorList>
    </citation>
    <scope>NUCLEOTIDE SEQUENCE [LARGE SCALE GENOMIC DNA]</scope>
    <source>
        <strain>DSM 17132</strain>
    </source>
</reference>
<dbReference type="RefSeq" id="WP_013409063.1">
    <property type="nucleotide sequence ID" value="NC_014655.1"/>
</dbReference>
<dbReference type="InterPro" id="IPR036388">
    <property type="entry name" value="WH-like_DNA-bd_sf"/>
</dbReference>
<sequence length="338" mass="38895">MSRFLVTVDELSATPKYRQLMDAVIQAVKSGVLQQGDSMPSINELSFQTDISRLTVEKSYKELRKLGILEAFQGKGYFVKSTEIKQEYRVLLLFNKLSAHKKIVYDAFVRELGDKASVDFYIYNNDARMFCRLLEEKSKNNYTHYVVIPHFIEGEKLAVKALEKIPTSSLILVDKILPELKGSYGAVYENFSRDLYQALVQLLDALQKYKVLKLVFPENSYYPKEILEGFLSFCESFVFEHKIVHEVKGEEVQAGDVFINLMEDDLFELLEQMQDLKVGKDIGIISYNETKAKKYIMNGLTTISTDFEAMGIKAAELVLKHSKQQWQNPFHVTLRDSL</sequence>
<dbReference type="SUPFAM" id="SSF53822">
    <property type="entry name" value="Periplasmic binding protein-like I"/>
    <property type="match status" value="1"/>
</dbReference>
<reference evidence="5 6" key="2">
    <citation type="journal article" date="2011" name="Stand. Genomic Sci.">
        <title>Complete genome sequence of Leadbetterella byssophila type strain (4M15).</title>
        <authorList>
            <person name="Abt B."/>
            <person name="Teshima H."/>
            <person name="Lucas S."/>
            <person name="Lapidus A."/>
            <person name="Del Rio T.G."/>
            <person name="Nolan M."/>
            <person name="Tice H."/>
            <person name="Cheng J.F."/>
            <person name="Pitluck S."/>
            <person name="Liolios K."/>
            <person name="Pagani I."/>
            <person name="Ivanova N."/>
            <person name="Mavromatis K."/>
            <person name="Pati A."/>
            <person name="Tapia R."/>
            <person name="Han C."/>
            <person name="Goodwin L."/>
            <person name="Chen A."/>
            <person name="Palaniappan K."/>
            <person name="Land M."/>
            <person name="Hauser L."/>
            <person name="Chang Y.J."/>
            <person name="Jeffries C.D."/>
            <person name="Rohde M."/>
            <person name="Goker M."/>
            <person name="Tindall B.J."/>
            <person name="Detter J.C."/>
            <person name="Woyke T."/>
            <person name="Bristow J."/>
            <person name="Eisen J.A."/>
            <person name="Markowitz V."/>
            <person name="Hugenholtz P."/>
            <person name="Klenk H.P."/>
            <person name="Kyrpides N.C."/>
        </authorList>
    </citation>
    <scope>NUCLEOTIDE SEQUENCE [LARGE SCALE GENOMIC DNA]</scope>
    <source>
        <strain evidence="6">DSM 17132 / JCM 16389 / KACC 11308 / NBRC 106382 / 4M15</strain>
    </source>
</reference>
<dbReference type="OrthoDB" id="742238at2"/>
<dbReference type="HOGENOM" id="CLU_052647_0_0_10"/>
<dbReference type="PANTHER" id="PTHR38445">
    <property type="entry name" value="HTH-TYPE TRANSCRIPTIONAL REPRESSOR YTRA"/>
    <property type="match status" value="1"/>
</dbReference>
<dbReference type="InterPro" id="IPR028082">
    <property type="entry name" value="Peripla_BP_I"/>
</dbReference>
<dbReference type="KEGG" id="lby:Lbys_2346"/>
<dbReference type="AlphaFoldDB" id="E4RWE9"/>
<keyword evidence="2" id="KW-0238">DNA-binding</keyword>
<dbReference type="STRING" id="649349.Lbys_2346"/>
<proteinExistence type="predicted"/>
<evidence type="ECO:0000259" key="4">
    <source>
        <dbReference type="PROSITE" id="PS50949"/>
    </source>
</evidence>
<dbReference type="Pfam" id="PF00392">
    <property type="entry name" value="GntR"/>
    <property type="match status" value="1"/>
</dbReference>
<dbReference type="Gene3D" id="3.40.50.2300">
    <property type="match status" value="2"/>
</dbReference>
<gene>
    <name evidence="5" type="ordered locus">Lbys_2346</name>
</gene>
<dbReference type="PANTHER" id="PTHR38445:SF10">
    <property type="entry name" value="GNTR-FAMILY TRANSCRIPTIONAL REGULATOR"/>
    <property type="match status" value="1"/>
</dbReference>
<dbReference type="InterPro" id="IPR036390">
    <property type="entry name" value="WH_DNA-bd_sf"/>
</dbReference>
<evidence type="ECO:0000256" key="1">
    <source>
        <dbReference type="ARBA" id="ARBA00023015"/>
    </source>
</evidence>
<dbReference type="GO" id="GO:0003677">
    <property type="term" value="F:DNA binding"/>
    <property type="evidence" value="ECO:0007669"/>
    <property type="project" value="UniProtKB-KW"/>
</dbReference>
<dbReference type="GO" id="GO:0003700">
    <property type="term" value="F:DNA-binding transcription factor activity"/>
    <property type="evidence" value="ECO:0007669"/>
    <property type="project" value="InterPro"/>
</dbReference>
<dbReference type="eggNOG" id="COG2188">
    <property type="taxonomic scope" value="Bacteria"/>
</dbReference>
<organism evidence="5 6">
    <name type="scientific">Leadbetterella byssophila (strain DSM 17132 / JCM 16389 / KACC 11308 / NBRC 106382 / 4M15)</name>
    <dbReference type="NCBI Taxonomy" id="649349"/>
    <lineage>
        <taxon>Bacteria</taxon>
        <taxon>Pseudomonadati</taxon>
        <taxon>Bacteroidota</taxon>
        <taxon>Cytophagia</taxon>
        <taxon>Cytophagales</taxon>
        <taxon>Leadbetterellaceae</taxon>
        <taxon>Leadbetterella</taxon>
    </lineage>
</organism>
<evidence type="ECO:0000256" key="3">
    <source>
        <dbReference type="ARBA" id="ARBA00023163"/>
    </source>
</evidence>
<dbReference type="SMART" id="SM00345">
    <property type="entry name" value="HTH_GNTR"/>
    <property type="match status" value="1"/>
</dbReference>
<evidence type="ECO:0000256" key="2">
    <source>
        <dbReference type="ARBA" id="ARBA00023125"/>
    </source>
</evidence>
<dbReference type="SUPFAM" id="SSF46785">
    <property type="entry name" value="Winged helix' DNA-binding domain"/>
    <property type="match status" value="1"/>
</dbReference>
<dbReference type="Proteomes" id="UP000007435">
    <property type="component" value="Chromosome"/>
</dbReference>
<evidence type="ECO:0000313" key="5">
    <source>
        <dbReference type="EMBL" id="ADQ18022.1"/>
    </source>
</evidence>
<evidence type="ECO:0000313" key="6">
    <source>
        <dbReference type="Proteomes" id="UP000007435"/>
    </source>
</evidence>
<keyword evidence="3" id="KW-0804">Transcription</keyword>
<name>E4RWE9_LEAB4</name>
<protein>
    <submittedName>
        <fullName evidence="5">Transcriptional regulator, GntR family</fullName>
    </submittedName>
</protein>